<dbReference type="EMBL" id="LXQA011343106">
    <property type="protein sequence ID" value="MCI93948.1"/>
    <property type="molecule type" value="Genomic_DNA"/>
</dbReference>
<feature type="non-terminal residue" evidence="1">
    <location>
        <position position="54"/>
    </location>
</feature>
<evidence type="ECO:0000313" key="2">
    <source>
        <dbReference type="Proteomes" id="UP000265520"/>
    </source>
</evidence>
<protein>
    <recommendedName>
        <fullName evidence="3">Helicase-like protein</fullName>
    </recommendedName>
</protein>
<sequence>MFSLGWGAGGEAWVWWRPLMVWEEEMLGECQTLLHVSLQDQSTDIWLWQPDPDA</sequence>
<evidence type="ECO:0000313" key="1">
    <source>
        <dbReference type="EMBL" id="MCI93948.1"/>
    </source>
</evidence>
<proteinExistence type="predicted"/>
<comment type="caution">
    <text evidence="1">The sequence shown here is derived from an EMBL/GenBank/DDBJ whole genome shotgun (WGS) entry which is preliminary data.</text>
</comment>
<organism evidence="1 2">
    <name type="scientific">Trifolium medium</name>
    <dbReference type="NCBI Taxonomy" id="97028"/>
    <lineage>
        <taxon>Eukaryota</taxon>
        <taxon>Viridiplantae</taxon>
        <taxon>Streptophyta</taxon>
        <taxon>Embryophyta</taxon>
        <taxon>Tracheophyta</taxon>
        <taxon>Spermatophyta</taxon>
        <taxon>Magnoliopsida</taxon>
        <taxon>eudicotyledons</taxon>
        <taxon>Gunneridae</taxon>
        <taxon>Pentapetalae</taxon>
        <taxon>rosids</taxon>
        <taxon>fabids</taxon>
        <taxon>Fabales</taxon>
        <taxon>Fabaceae</taxon>
        <taxon>Papilionoideae</taxon>
        <taxon>50 kb inversion clade</taxon>
        <taxon>NPAAA clade</taxon>
        <taxon>Hologalegina</taxon>
        <taxon>IRL clade</taxon>
        <taxon>Trifolieae</taxon>
        <taxon>Trifolium</taxon>
    </lineage>
</organism>
<dbReference type="AlphaFoldDB" id="A0A392VZZ3"/>
<keyword evidence="2" id="KW-1185">Reference proteome</keyword>
<dbReference type="Proteomes" id="UP000265520">
    <property type="component" value="Unassembled WGS sequence"/>
</dbReference>
<reference evidence="1 2" key="1">
    <citation type="journal article" date="2018" name="Front. Plant Sci.">
        <title>Red Clover (Trifolium pratense) and Zigzag Clover (T. medium) - A Picture of Genomic Similarities and Differences.</title>
        <authorList>
            <person name="Dluhosova J."/>
            <person name="Istvanek J."/>
            <person name="Nedelnik J."/>
            <person name="Repkova J."/>
        </authorList>
    </citation>
    <scope>NUCLEOTIDE SEQUENCE [LARGE SCALE GENOMIC DNA]</scope>
    <source>
        <strain evidence="2">cv. 10/8</strain>
        <tissue evidence="1">Leaf</tissue>
    </source>
</reference>
<evidence type="ECO:0008006" key="3">
    <source>
        <dbReference type="Google" id="ProtNLM"/>
    </source>
</evidence>
<accession>A0A392VZZ3</accession>
<name>A0A392VZZ3_9FABA</name>